<reference evidence="2" key="1">
    <citation type="submission" date="2006-03" db="EMBL/GenBank/DDBJ databases">
        <title>Complete genome sequence of Gemmatimonas aurantiaca T-27 that represents a novel phylum Gemmatimonadetes.</title>
        <authorList>
            <person name="Takasaki K."/>
            <person name="Ichikawa N."/>
            <person name="Miura H."/>
            <person name="Matsushita S."/>
            <person name="Watanabe Y."/>
            <person name="Oguchi A."/>
            <person name="Ankai A."/>
            <person name="Yashiro I."/>
            <person name="Takahashi M."/>
            <person name="Terui Y."/>
            <person name="Fukui S."/>
            <person name="Yokoyama H."/>
            <person name="Tanikawa S."/>
            <person name="Hanada S."/>
            <person name="Kamagata Y."/>
            <person name="Fujita N."/>
        </authorList>
    </citation>
    <scope>NUCLEOTIDE SEQUENCE [LARGE SCALE GENOMIC DNA]</scope>
    <source>
        <strain evidence="2">T-27 / DSM 14586 / JCM 11422 / NBRC 100505</strain>
    </source>
</reference>
<sequence>MSGAVYSGWHCVAGSLGRIAIDHWTGAHMPKRMFLRRLATTCVALVCIAAGCNNTLESDAPGPSTVDREFDLGSRLEDRELSSAQVANVALLAKVWGFAKYHHPAVVNGTVNWDYALFRALPSMLAAPDRERASAAIVTWLDALGSVPACNVCATMPSGVQLPADNAWIEDAANLGPTLSDRLRSIYRNRLPAPTQRYVAFVPGVENPDFSAEQRYANLSSPDAGYRLLALFRFWNIIKYWFPYRDVMNEDWDGVLAEFIPVMMRPLTGDHYRLALIRLIGRVHDTHANLWSDLRVQPPLGTSEAPLTLRFVENKLVVTDYSHATLGPATGIGIGDEIQRIDEFSIATLVDSLRPYFPASNEPTRLRDIARVDPRVRTGRARGCRCGRRLHQVREPGGYCVTQQVSRRGA</sequence>
<organism evidence="1 2">
    <name type="scientific">Gemmatimonas aurantiaca (strain DSM 14586 / JCM 11422 / NBRC 100505 / T-27)</name>
    <dbReference type="NCBI Taxonomy" id="379066"/>
    <lineage>
        <taxon>Bacteria</taxon>
        <taxon>Pseudomonadati</taxon>
        <taxon>Gemmatimonadota</taxon>
        <taxon>Gemmatimonadia</taxon>
        <taxon>Gemmatimonadales</taxon>
        <taxon>Gemmatimonadaceae</taxon>
        <taxon>Gemmatimonas</taxon>
    </lineage>
</organism>
<proteinExistence type="predicted"/>
<dbReference type="eggNOG" id="COG0793">
    <property type="taxonomic scope" value="Bacteria"/>
</dbReference>
<dbReference type="STRING" id="379066.GAU_3479"/>
<dbReference type="Proteomes" id="UP000002209">
    <property type="component" value="Chromosome"/>
</dbReference>
<evidence type="ECO:0000313" key="1">
    <source>
        <dbReference type="EMBL" id="BAH40521.1"/>
    </source>
</evidence>
<dbReference type="EMBL" id="AP009153">
    <property type="protein sequence ID" value="BAH40521.1"/>
    <property type="molecule type" value="Genomic_DNA"/>
</dbReference>
<name>C1ADE4_GEMAT</name>
<keyword evidence="2" id="KW-1185">Reference proteome</keyword>
<dbReference type="KEGG" id="gau:GAU_3479"/>
<evidence type="ECO:0000313" key="2">
    <source>
        <dbReference type="Proteomes" id="UP000002209"/>
    </source>
</evidence>
<gene>
    <name evidence="1" type="ordered locus">GAU_3479</name>
</gene>
<accession>C1ADE4</accession>
<dbReference type="AlphaFoldDB" id="C1ADE4"/>
<dbReference type="HOGENOM" id="CLU_670409_0_0_0"/>
<protein>
    <submittedName>
        <fullName evidence="1">Uncharacterized protein</fullName>
    </submittedName>
</protein>
<dbReference type="Gene3D" id="3.30.750.44">
    <property type="match status" value="1"/>
</dbReference>